<reference evidence="1 2" key="1">
    <citation type="submission" date="2020-08" db="EMBL/GenBank/DDBJ databases">
        <title>Complete Genome Sequence of Effusibacillus dendaii Strain skT53, Isolated from Farmland soil.</title>
        <authorList>
            <person name="Konishi T."/>
            <person name="Kawasaki H."/>
        </authorList>
    </citation>
    <scope>NUCLEOTIDE SEQUENCE [LARGE SCALE GENOMIC DNA]</scope>
    <source>
        <strain evidence="2">skT53</strain>
    </source>
</reference>
<dbReference type="RefSeq" id="WP_200760003.1">
    <property type="nucleotide sequence ID" value="NZ_AP023366.1"/>
</dbReference>
<keyword evidence="2" id="KW-1185">Reference proteome</keyword>
<accession>A0A7I8D786</accession>
<dbReference type="InterPro" id="IPR024562">
    <property type="entry name" value="YqhG"/>
</dbReference>
<evidence type="ECO:0000313" key="2">
    <source>
        <dbReference type="Proteomes" id="UP000593802"/>
    </source>
</evidence>
<name>A0A7I8D786_9BACL</name>
<dbReference type="AlphaFoldDB" id="A0A7I8D786"/>
<dbReference type="Proteomes" id="UP000593802">
    <property type="component" value="Chromosome"/>
</dbReference>
<gene>
    <name evidence="1" type="ORF">skT53_09290</name>
</gene>
<sequence length="280" mass="32820">MNNTQIQEYCRKFFAATNSPILRDEPNFLQVELPREIDKELTDRPYYWMWVETIGEPVPNTVLNLVFDPDVEIEDVQRTELIALGCFRLEKIFESARRRGQFVRLTQTDTPSLLRVPFLLTTLKISWMADRRRDEIRSYGINLKSGKIYPELYEQVRDLPFVNSYPESESDSVNRSLLAASLQTGWQQIKDTVLEQLQNDDHSWAEQAKERLQSEIDQLETYYQSLLLENEQKQVNLAAEKELRIAELKWRSQPRIEVQPIHFALLYLDATQLTDSSSGT</sequence>
<proteinExistence type="predicted"/>
<evidence type="ECO:0008006" key="3">
    <source>
        <dbReference type="Google" id="ProtNLM"/>
    </source>
</evidence>
<evidence type="ECO:0000313" key="1">
    <source>
        <dbReference type="EMBL" id="BCJ85944.1"/>
    </source>
</evidence>
<protein>
    <recommendedName>
        <fullName evidence="3">YqhG</fullName>
    </recommendedName>
</protein>
<dbReference type="EMBL" id="AP023366">
    <property type="protein sequence ID" value="BCJ85944.1"/>
    <property type="molecule type" value="Genomic_DNA"/>
</dbReference>
<dbReference type="KEGG" id="eff:skT53_09290"/>
<dbReference type="Pfam" id="PF11079">
    <property type="entry name" value="YqhG"/>
    <property type="match status" value="1"/>
</dbReference>
<organism evidence="1 2">
    <name type="scientific">Effusibacillus dendaii</name>
    <dbReference type="NCBI Taxonomy" id="2743772"/>
    <lineage>
        <taxon>Bacteria</taxon>
        <taxon>Bacillati</taxon>
        <taxon>Bacillota</taxon>
        <taxon>Bacilli</taxon>
        <taxon>Bacillales</taxon>
        <taxon>Alicyclobacillaceae</taxon>
        <taxon>Effusibacillus</taxon>
    </lineage>
</organism>